<dbReference type="SMART" id="SM00220">
    <property type="entry name" value="S_TKc"/>
    <property type="match status" value="1"/>
</dbReference>
<dbReference type="Gene3D" id="1.10.510.10">
    <property type="entry name" value="Transferase(Phosphotransferase) domain 1"/>
    <property type="match status" value="1"/>
</dbReference>
<evidence type="ECO:0000256" key="6">
    <source>
        <dbReference type="PROSITE-ProRule" id="PRU10141"/>
    </source>
</evidence>
<organism evidence="8 9">
    <name type="scientific">Artemisia annua</name>
    <name type="common">Sweet wormwood</name>
    <dbReference type="NCBI Taxonomy" id="35608"/>
    <lineage>
        <taxon>Eukaryota</taxon>
        <taxon>Viridiplantae</taxon>
        <taxon>Streptophyta</taxon>
        <taxon>Embryophyta</taxon>
        <taxon>Tracheophyta</taxon>
        <taxon>Spermatophyta</taxon>
        <taxon>Magnoliopsida</taxon>
        <taxon>eudicotyledons</taxon>
        <taxon>Gunneridae</taxon>
        <taxon>Pentapetalae</taxon>
        <taxon>asterids</taxon>
        <taxon>campanulids</taxon>
        <taxon>Asterales</taxon>
        <taxon>Asteraceae</taxon>
        <taxon>Asteroideae</taxon>
        <taxon>Anthemideae</taxon>
        <taxon>Artemisiinae</taxon>
        <taxon>Artemisia</taxon>
    </lineage>
</organism>
<evidence type="ECO:0000256" key="2">
    <source>
        <dbReference type="ARBA" id="ARBA00022679"/>
    </source>
</evidence>
<dbReference type="CDD" id="cd14066">
    <property type="entry name" value="STKc_IRAK"/>
    <property type="match status" value="1"/>
</dbReference>
<evidence type="ECO:0000313" key="8">
    <source>
        <dbReference type="EMBL" id="PWA56100.1"/>
    </source>
</evidence>
<keyword evidence="1" id="KW-0723">Serine/threonine-protein kinase</keyword>
<dbReference type="PROSITE" id="PS00107">
    <property type="entry name" value="PROTEIN_KINASE_ATP"/>
    <property type="match status" value="1"/>
</dbReference>
<dbReference type="GO" id="GO:0009506">
    <property type="term" value="C:plasmodesma"/>
    <property type="evidence" value="ECO:0007669"/>
    <property type="project" value="TreeGrafter"/>
</dbReference>
<evidence type="ECO:0000256" key="1">
    <source>
        <dbReference type="ARBA" id="ARBA00022527"/>
    </source>
</evidence>
<keyword evidence="9" id="KW-1185">Reference proteome</keyword>
<dbReference type="PANTHER" id="PTHR27003">
    <property type="entry name" value="OS07G0166700 PROTEIN"/>
    <property type="match status" value="1"/>
</dbReference>
<comment type="caution">
    <text evidence="8">The sequence shown here is derived from an EMBL/GenBank/DDBJ whole genome shotgun (WGS) entry which is preliminary data.</text>
</comment>
<evidence type="ECO:0000313" key="9">
    <source>
        <dbReference type="Proteomes" id="UP000245207"/>
    </source>
</evidence>
<dbReference type="InterPro" id="IPR008271">
    <property type="entry name" value="Ser/Thr_kinase_AS"/>
</dbReference>
<keyword evidence="4 8" id="KW-0418">Kinase</keyword>
<dbReference type="Pfam" id="PF07714">
    <property type="entry name" value="PK_Tyr_Ser-Thr"/>
    <property type="match status" value="1"/>
</dbReference>
<dbReference type="STRING" id="35608.A0A2U1M4F2"/>
<dbReference type="PROSITE" id="PS00108">
    <property type="entry name" value="PROTEIN_KINASE_ST"/>
    <property type="match status" value="1"/>
</dbReference>
<dbReference type="PROSITE" id="PS50011">
    <property type="entry name" value="PROTEIN_KINASE_DOM"/>
    <property type="match status" value="1"/>
</dbReference>
<dbReference type="SUPFAM" id="SSF56112">
    <property type="entry name" value="Protein kinase-like (PK-like)"/>
    <property type="match status" value="1"/>
</dbReference>
<keyword evidence="5 6" id="KW-0067">ATP-binding</keyword>
<dbReference type="EMBL" id="PKPP01006569">
    <property type="protein sequence ID" value="PWA56100.1"/>
    <property type="molecule type" value="Genomic_DNA"/>
</dbReference>
<dbReference type="AlphaFoldDB" id="A0A2U1M4F2"/>
<proteinExistence type="predicted"/>
<evidence type="ECO:0000259" key="7">
    <source>
        <dbReference type="PROSITE" id="PS50011"/>
    </source>
</evidence>
<dbReference type="FunFam" id="1.10.510.10:FF:000876">
    <property type="entry name" value="Receptor-like protein kinase FERONIA"/>
    <property type="match status" value="1"/>
</dbReference>
<dbReference type="InterPro" id="IPR011009">
    <property type="entry name" value="Kinase-like_dom_sf"/>
</dbReference>
<dbReference type="FunFam" id="3.30.200.20:FF:000039">
    <property type="entry name" value="receptor-like protein kinase FERONIA"/>
    <property type="match status" value="1"/>
</dbReference>
<dbReference type="Gene3D" id="3.30.200.20">
    <property type="entry name" value="Phosphorylase Kinase, domain 1"/>
    <property type="match status" value="1"/>
</dbReference>
<evidence type="ECO:0000256" key="3">
    <source>
        <dbReference type="ARBA" id="ARBA00022741"/>
    </source>
</evidence>
<dbReference type="InterPro" id="IPR045272">
    <property type="entry name" value="ANXUR1/2-like"/>
</dbReference>
<evidence type="ECO:0000256" key="4">
    <source>
        <dbReference type="ARBA" id="ARBA00022777"/>
    </source>
</evidence>
<reference evidence="8 9" key="1">
    <citation type="journal article" date="2018" name="Mol. Plant">
        <title>The genome of Artemisia annua provides insight into the evolution of Asteraceae family and artemisinin biosynthesis.</title>
        <authorList>
            <person name="Shen Q."/>
            <person name="Zhang L."/>
            <person name="Liao Z."/>
            <person name="Wang S."/>
            <person name="Yan T."/>
            <person name="Shi P."/>
            <person name="Liu M."/>
            <person name="Fu X."/>
            <person name="Pan Q."/>
            <person name="Wang Y."/>
            <person name="Lv Z."/>
            <person name="Lu X."/>
            <person name="Zhang F."/>
            <person name="Jiang W."/>
            <person name="Ma Y."/>
            <person name="Chen M."/>
            <person name="Hao X."/>
            <person name="Li L."/>
            <person name="Tang Y."/>
            <person name="Lv G."/>
            <person name="Zhou Y."/>
            <person name="Sun X."/>
            <person name="Brodelius P.E."/>
            <person name="Rose J.K.C."/>
            <person name="Tang K."/>
        </authorList>
    </citation>
    <scope>NUCLEOTIDE SEQUENCE [LARGE SCALE GENOMIC DNA]</scope>
    <source>
        <strain evidence="9">cv. Huhao1</strain>
        <tissue evidence="8">Leaf</tissue>
    </source>
</reference>
<name>A0A2U1M4F2_ARTAN</name>
<dbReference type="Proteomes" id="UP000245207">
    <property type="component" value="Unassembled WGS sequence"/>
</dbReference>
<keyword evidence="3 6" id="KW-0547">Nucleotide-binding</keyword>
<dbReference type="InterPro" id="IPR000719">
    <property type="entry name" value="Prot_kinase_dom"/>
</dbReference>
<dbReference type="PANTHER" id="PTHR27003:SF408">
    <property type="entry name" value="PROTEIN KINASE DOMAIN-CONTAINING PROTEIN"/>
    <property type="match status" value="1"/>
</dbReference>
<dbReference type="GO" id="GO:0005524">
    <property type="term" value="F:ATP binding"/>
    <property type="evidence" value="ECO:0007669"/>
    <property type="project" value="UniProtKB-UniRule"/>
</dbReference>
<dbReference type="InterPro" id="IPR017441">
    <property type="entry name" value="Protein_kinase_ATP_BS"/>
</dbReference>
<accession>A0A2U1M4F2</accession>
<evidence type="ECO:0000256" key="5">
    <source>
        <dbReference type="ARBA" id="ARBA00022840"/>
    </source>
</evidence>
<sequence length="681" mass="77367">MLSPTGQDVESSEPPQVCRQFTFTEILAATQNFDESLVIGRGGFGKVYRGSITYGAQLMVAAIKRLESTSQQGAVEFWAEVQMLSKLRHCHLVSLIGYCNDDQEMILVYDYMPNGTLEHHLHKHQVSLSWVRRLKICIGAARGLEYLHTGTGIKHGVIHRDVKSSNILLHKSWAAKISDFGLSKIGPTNQPSTYVNTLVKGTFGYLDPDYFQTGRLTRKSDVYAFGVVLFEVLCGKRAIDTSIDEDQWGLARWVQDSIKKGRLKKIVDSNIMGSISPKCLKEFAQLAVRCLHSNPKRRPTMAEETHKPITKKVMEVLSSASVHTNTLGYSVLVLNQHDGSLGSLNQSRFPTYSVGGMNAETLRERIVSKGLQYVHPNVGFFPMKSLAASICEIGCHQRKVEKRWIPPGLLASWISTEHSFQIKTLKPDHKCSRNYNLGSLVTYKWIAYHMSKEILNDLFIPYIKMKSLIKDKFLIDVSLGQCKRAKQRALFNHEGGLIEHYGRLWDYQRALLDSNPGSTCELDVEETSYRRGDAKNKLPVCGFRLLASWISTEHSFQIKTLKPDHKCSRNYNLGSLVTYKWIAYHMSKEILNDLFIPYIKMKSLIKDKFLIDVSLGQCKRAKQRALFNHEGGLIEHYASSTMEQQFYARMDGLKLENNEAYEYLKVKKTGSITNREEDQRG</sequence>
<gene>
    <name evidence="8" type="ORF">CTI12_AA422230</name>
</gene>
<dbReference type="OrthoDB" id="4062651at2759"/>
<keyword evidence="2" id="KW-0808">Transferase</keyword>
<feature type="binding site" evidence="6">
    <location>
        <position position="64"/>
    </location>
    <ligand>
        <name>ATP</name>
        <dbReference type="ChEBI" id="CHEBI:30616"/>
    </ligand>
</feature>
<dbReference type="GO" id="GO:0005886">
    <property type="term" value="C:plasma membrane"/>
    <property type="evidence" value="ECO:0007669"/>
    <property type="project" value="TreeGrafter"/>
</dbReference>
<dbReference type="GO" id="GO:0004674">
    <property type="term" value="F:protein serine/threonine kinase activity"/>
    <property type="evidence" value="ECO:0007669"/>
    <property type="project" value="UniProtKB-KW"/>
</dbReference>
<protein>
    <submittedName>
        <fullName evidence="8">Serine-threonine/tyrosine-protein kinase catalytic domain-containing protein</fullName>
    </submittedName>
</protein>
<dbReference type="GO" id="GO:0004714">
    <property type="term" value="F:transmembrane receptor protein tyrosine kinase activity"/>
    <property type="evidence" value="ECO:0007669"/>
    <property type="project" value="InterPro"/>
</dbReference>
<feature type="domain" description="Protein kinase" evidence="7">
    <location>
        <begin position="33"/>
        <end position="310"/>
    </location>
</feature>
<dbReference type="InterPro" id="IPR001245">
    <property type="entry name" value="Ser-Thr/Tyr_kinase_cat_dom"/>
</dbReference>